<evidence type="ECO:0000313" key="3">
    <source>
        <dbReference type="Proteomes" id="UP001066276"/>
    </source>
</evidence>
<comment type="caution">
    <text evidence="2">The sequence shown here is derived from an EMBL/GenBank/DDBJ whole genome shotgun (WGS) entry which is preliminary data.</text>
</comment>
<reference evidence="2" key="1">
    <citation type="journal article" date="2022" name="bioRxiv">
        <title>Sequencing and chromosome-scale assembly of the giantPleurodeles waltlgenome.</title>
        <authorList>
            <person name="Brown T."/>
            <person name="Elewa A."/>
            <person name="Iarovenko S."/>
            <person name="Subramanian E."/>
            <person name="Araus A.J."/>
            <person name="Petzold A."/>
            <person name="Susuki M."/>
            <person name="Suzuki K.-i.T."/>
            <person name="Hayashi T."/>
            <person name="Toyoda A."/>
            <person name="Oliveira C."/>
            <person name="Osipova E."/>
            <person name="Leigh N.D."/>
            <person name="Simon A."/>
            <person name="Yun M.H."/>
        </authorList>
    </citation>
    <scope>NUCLEOTIDE SEQUENCE</scope>
    <source>
        <strain evidence="2">20211129_DDA</strain>
        <tissue evidence="2">Liver</tissue>
    </source>
</reference>
<protein>
    <submittedName>
        <fullName evidence="2">Uncharacterized protein</fullName>
    </submittedName>
</protein>
<evidence type="ECO:0000313" key="2">
    <source>
        <dbReference type="EMBL" id="KAJ1185921.1"/>
    </source>
</evidence>
<dbReference type="AlphaFoldDB" id="A0AAV7UCA4"/>
<gene>
    <name evidence="2" type="ORF">NDU88_002707</name>
</gene>
<dbReference type="EMBL" id="JANPWB010000005">
    <property type="protein sequence ID" value="KAJ1185921.1"/>
    <property type="molecule type" value="Genomic_DNA"/>
</dbReference>
<sequence length="73" mass="7912">MQYPVQVRDRWPAATRAPRPQTRSRTRPLSSPLAACEAGAAPGPQTRAPAWVEPPTAPTAEQILTRLGLRAGR</sequence>
<evidence type="ECO:0000256" key="1">
    <source>
        <dbReference type="SAM" id="MobiDB-lite"/>
    </source>
</evidence>
<accession>A0AAV7UCA4</accession>
<organism evidence="2 3">
    <name type="scientific">Pleurodeles waltl</name>
    <name type="common">Iberian ribbed newt</name>
    <dbReference type="NCBI Taxonomy" id="8319"/>
    <lineage>
        <taxon>Eukaryota</taxon>
        <taxon>Metazoa</taxon>
        <taxon>Chordata</taxon>
        <taxon>Craniata</taxon>
        <taxon>Vertebrata</taxon>
        <taxon>Euteleostomi</taxon>
        <taxon>Amphibia</taxon>
        <taxon>Batrachia</taxon>
        <taxon>Caudata</taxon>
        <taxon>Salamandroidea</taxon>
        <taxon>Salamandridae</taxon>
        <taxon>Pleurodelinae</taxon>
        <taxon>Pleurodeles</taxon>
    </lineage>
</organism>
<name>A0AAV7UCA4_PLEWA</name>
<feature type="region of interest" description="Disordered" evidence="1">
    <location>
        <begin position="1"/>
        <end position="53"/>
    </location>
</feature>
<dbReference type="Proteomes" id="UP001066276">
    <property type="component" value="Chromosome 3_1"/>
</dbReference>
<proteinExistence type="predicted"/>
<keyword evidence="3" id="KW-1185">Reference proteome</keyword>